<dbReference type="AlphaFoldDB" id="A0A2P2LUB1"/>
<keyword evidence="1" id="KW-0812">Transmembrane</keyword>
<dbReference type="EMBL" id="GGEC01041076">
    <property type="protein sequence ID" value="MBX21560.1"/>
    <property type="molecule type" value="Transcribed_RNA"/>
</dbReference>
<keyword evidence="1" id="KW-0472">Membrane</keyword>
<accession>A0A2P2LUB1</accession>
<reference evidence="2" key="1">
    <citation type="submission" date="2018-02" db="EMBL/GenBank/DDBJ databases">
        <title>Rhizophora mucronata_Transcriptome.</title>
        <authorList>
            <person name="Meera S.P."/>
            <person name="Sreeshan A."/>
            <person name="Augustine A."/>
        </authorList>
    </citation>
    <scope>NUCLEOTIDE SEQUENCE</scope>
    <source>
        <tissue evidence="2">Leaf</tissue>
    </source>
</reference>
<keyword evidence="1" id="KW-1133">Transmembrane helix</keyword>
<name>A0A2P2LUB1_RHIMU</name>
<proteinExistence type="predicted"/>
<protein>
    <submittedName>
        <fullName evidence="2">Uncharacterized protein</fullName>
    </submittedName>
</protein>
<evidence type="ECO:0000313" key="2">
    <source>
        <dbReference type="EMBL" id="MBX21560.1"/>
    </source>
</evidence>
<sequence length="46" mass="5631">MYAIYAFLVYMQVSMHLSFLVYLCKHLDSSFDCMLIMLTWIDHSWY</sequence>
<organism evidence="2">
    <name type="scientific">Rhizophora mucronata</name>
    <name type="common">Asiatic mangrove</name>
    <dbReference type="NCBI Taxonomy" id="61149"/>
    <lineage>
        <taxon>Eukaryota</taxon>
        <taxon>Viridiplantae</taxon>
        <taxon>Streptophyta</taxon>
        <taxon>Embryophyta</taxon>
        <taxon>Tracheophyta</taxon>
        <taxon>Spermatophyta</taxon>
        <taxon>Magnoliopsida</taxon>
        <taxon>eudicotyledons</taxon>
        <taxon>Gunneridae</taxon>
        <taxon>Pentapetalae</taxon>
        <taxon>rosids</taxon>
        <taxon>fabids</taxon>
        <taxon>Malpighiales</taxon>
        <taxon>Rhizophoraceae</taxon>
        <taxon>Rhizophora</taxon>
    </lineage>
</organism>
<feature type="transmembrane region" description="Helical" evidence="1">
    <location>
        <begin position="6"/>
        <end position="24"/>
    </location>
</feature>
<evidence type="ECO:0000256" key="1">
    <source>
        <dbReference type="SAM" id="Phobius"/>
    </source>
</evidence>